<comment type="caution">
    <text evidence="2">The sequence shown here is derived from an EMBL/GenBank/DDBJ whole genome shotgun (WGS) entry which is preliminary data.</text>
</comment>
<feature type="region of interest" description="Disordered" evidence="1">
    <location>
        <begin position="277"/>
        <end position="311"/>
    </location>
</feature>
<organism evidence="2 3">
    <name type="scientific">Sphaerosporella brunnea</name>
    <dbReference type="NCBI Taxonomy" id="1250544"/>
    <lineage>
        <taxon>Eukaryota</taxon>
        <taxon>Fungi</taxon>
        <taxon>Dikarya</taxon>
        <taxon>Ascomycota</taxon>
        <taxon>Pezizomycotina</taxon>
        <taxon>Pezizomycetes</taxon>
        <taxon>Pezizales</taxon>
        <taxon>Pyronemataceae</taxon>
        <taxon>Sphaerosporella</taxon>
    </lineage>
</organism>
<evidence type="ECO:0000313" key="3">
    <source>
        <dbReference type="Proteomes" id="UP000326924"/>
    </source>
</evidence>
<dbReference type="Proteomes" id="UP000326924">
    <property type="component" value="Unassembled WGS sequence"/>
</dbReference>
<gene>
    <name evidence="2" type="ORF">FN846DRAFT_886180</name>
</gene>
<keyword evidence="3" id="KW-1185">Reference proteome</keyword>
<reference evidence="2 3" key="1">
    <citation type="submission" date="2019-09" db="EMBL/GenBank/DDBJ databases">
        <title>Draft genome of the ectomycorrhizal ascomycete Sphaerosporella brunnea.</title>
        <authorList>
            <consortium name="DOE Joint Genome Institute"/>
            <person name="Benucci G.M."/>
            <person name="Marozzi G."/>
            <person name="Antonielli L."/>
            <person name="Sanchez S."/>
            <person name="Marco P."/>
            <person name="Wang X."/>
            <person name="Falini L.B."/>
            <person name="Barry K."/>
            <person name="Haridas S."/>
            <person name="Lipzen A."/>
            <person name="Labutti K."/>
            <person name="Grigoriev I.V."/>
            <person name="Murat C."/>
            <person name="Martin F."/>
            <person name="Albertini E."/>
            <person name="Donnini D."/>
            <person name="Bonito G."/>
        </authorList>
    </citation>
    <scope>NUCLEOTIDE SEQUENCE [LARGE SCALE GENOMIC DNA]</scope>
    <source>
        <strain evidence="2 3">Sb_GMNB300</strain>
    </source>
</reference>
<feature type="compositionally biased region" description="Polar residues" evidence="1">
    <location>
        <begin position="29"/>
        <end position="58"/>
    </location>
</feature>
<evidence type="ECO:0000313" key="2">
    <source>
        <dbReference type="EMBL" id="KAA8914046.1"/>
    </source>
</evidence>
<dbReference type="AlphaFoldDB" id="A0A5J5F9S7"/>
<evidence type="ECO:0000256" key="1">
    <source>
        <dbReference type="SAM" id="MobiDB-lite"/>
    </source>
</evidence>
<feature type="region of interest" description="Disordered" evidence="1">
    <location>
        <begin position="1"/>
        <end position="63"/>
    </location>
</feature>
<dbReference type="EMBL" id="VXIS01000009">
    <property type="protein sequence ID" value="KAA8914046.1"/>
    <property type="molecule type" value="Genomic_DNA"/>
</dbReference>
<sequence length="320" mass="34859">MPRNRKSLKKQSQKARKERRNTRQEHGDTQNGHANTAYDESNTQTEDSIIQNEQSDAQQRAHKERIRALVDSFIFGTWPPRSTPKDCDPVTGSALGNERANEPEIVTHTKHPKLDICDLKVCSAPGCGRLHQADAAMQRMEPLLSESDDASLVEPVRTREAPLDLAEDGFGGVVGDPLAHLTQSSGATGNASTWAGTRSVSAKATHSDTDTVCPPRPSWESRGIAALPSHTRAEPTPCTPTARIERNSEVAATPQPAVTRNALHSPLSQLPAMAPLTPTERLNNFPDDTTPPPPNIVFDTRLASPPPSAFAGRRYVRRPM</sequence>
<dbReference type="InParanoid" id="A0A5J5F9S7"/>
<protein>
    <submittedName>
        <fullName evidence="2">Uncharacterized protein</fullName>
    </submittedName>
</protein>
<accession>A0A5J5F9S7</accession>
<name>A0A5J5F9S7_9PEZI</name>
<proteinExistence type="predicted"/>
<feature type="compositionally biased region" description="Basic residues" evidence="1">
    <location>
        <begin position="1"/>
        <end position="20"/>
    </location>
</feature>